<protein>
    <submittedName>
        <fullName evidence="1">Uncharacterized protein</fullName>
    </submittedName>
</protein>
<accession>A0ABU3SS61</accession>
<organism evidence="1 2">
    <name type="scientific">Paraglaciecola aquimarina</name>
    <dbReference type="NCBI Taxonomy" id="1235557"/>
    <lineage>
        <taxon>Bacteria</taxon>
        <taxon>Pseudomonadati</taxon>
        <taxon>Pseudomonadota</taxon>
        <taxon>Gammaproteobacteria</taxon>
        <taxon>Alteromonadales</taxon>
        <taxon>Alteromonadaceae</taxon>
        <taxon>Paraglaciecola</taxon>
    </lineage>
</organism>
<gene>
    <name evidence="1" type="ORF">RS130_01940</name>
</gene>
<reference evidence="1 2" key="1">
    <citation type="submission" date="2023-10" db="EMBL/GenBank/DDBJ databases">
        <title>Glaciecola aquimarina strain GGW-M5 nov., isolated from a coastal seawater.</title>
        <authorList>
            <person name="Bayburt H."/>
            <person name="Kim J.M."/>
            <person name="Choi B.J."/>
            <person name="Jeon C.O."/>
        </authorList>
    </citation>
    <scope>NUCLEOTIDE SEQUENCE [LARGE SCALE GENOMIC DNA]</scope>
    <source>
        <strain evidence="1 2">KCTC 32108</strain>
    </source>
</reference>
<name>A0ABU3SS61_9ALTE</name>
<evidence type="ECO:0000313" key="1">
    <source>
        <dbReference type="EMBL" id="MDU0352846.1"/>
    </source>
</evidence>
<sequence>MFRKLFRDKERGSQKVELQDFVHQSLVQIAKGIAYANKDLSSKFEDIESHYLMENGKNDQNTRVKKPHTVSFDIAVTSASKIDVKSGVSSKIYVADANMEGSLGRETKSVSRVQFEVTVNKTVGYKQSIEDRT</sequence>
<proteinExistence type="predicted"/>
<dbReference type="RefSeq" id="WP_316024553.1">
    <property type="nucleotide sequence ID" value="NZ_JAWDIO010000002.1"/>
</dbReference>
<dbReference type="EMBL" id="JAWDIO010000002">
    <property type="protein sequence ID" value="MDU0352846.1"/>
    <property type="molecule type" value="Genomic_DNA"/>
</dbReference>
<comment type="caution">
    <text evidence="1">The sequence shown here is derived from an EMBL/GenBank/DDBJ whole genome shotgun (WGS) entry which is preliminary data.</text>
</comment>
<evidence type="ECO:0000313" key="2">
    <source>
        <dbReference type="Proteomes" id="UP001247805"/>
    </source>
</evidence>
<keyword evidence="2" id="KW-1185">Reference proteome</keyword>
<dbReference type="Proteomes" id="UP001247805">
    <property type="component" value="Unassembled WGS sequence"/>
</dbReference>